<evidence type="ECO:0000259" key="13">
    <source>
        <dbReference type="SMART" id="SM00382"/>
    </source>
</evidence>
<name>A0A1Y6L5N6_ZYMTR</name>
<organism evidence="14 15">
    <name type="scientific">Zymoseptoria tritici ST99CH_1A5</name>
    <dbReference type="NCBI Taxonomy" id="1276529"/>
    <lineage>
        <taxon>Eukaryota</taxon>
        <taxon>Fungi</taxon>
        <taxon>Dikarya</taxon>
        <taxon>Ascomycota</taxon>
        <taxon>Pezizomycotina</taxon>
        <taxon>Dothideomycetes</taxon>
        <taxon>Dothideomycetidae</taxon>
        <taxon>Mycosphaerellales</taxon>
        <taxon>Mycosphaerellaceae</taxon>
        <taxon>Zymoseptoria</taxon>
    </lineage>
</organism>
<keyword evidence="5" id="KW-0067">ATP-binding</keyword>
<dbReference type="PANTHER" id="PTHR23077:SF9">
    <property type="entry name" value="PEROXISOMAL ATPASE PEX6"/>
    <property type="match status" value="1"/>
</dbReference>
<feature type="compositionally biased region" description="Low complexity" evidence="12">
    <location>
        <begin position="1429"/>
        <end position="1439"/>
    </location>
</feature>
<evidence type="ECO:0000256" key="9">
    <source>
        <dbReference type="ARBA" id="ARBA00034920"/>
    </source>
</evidence>
<dbReference type="GO" id="GO:0005829">
    <property type="term" value="C:cytosol"/>
    <property type="evidence" value="ECO:0007669"/>
    <property type="project" value="TreeGrafter"/>
</dbReference>
<reference evidence="14 15" key="1">
    <citation type="submission" date="2016-10" db="EMBL/GenBank/DDBJ databases">
        <authorList>
            <person name="Varghese N."/>
        </authorList>
    </citation>
    <scope>NUCLEOTIDE SEQUENCE [LARGE SCALE GENOMIC DNA]</scope>
</reference>
<evidence type="ECO:0000313" key="14">
    <source>
        <dbReference type="EMBL" id="SMY19655.1"/>
    </source>
</evidence>
<evidence type="ECO:0000256" key="1">
    <source>
        <dbReference type="ARBA" id="ARBA00006914"/>
    </source>
</evidence>
<dbReference type="EMBL" id="LT882676">
    <property type="protein sequence ID" value="SMY19655.1"/>
    <property type="molecule type" value="Genomic_DNA"/>
</dbReference>
<gene>
    <name evidence="14" type="ORF">ZT1A5_G1090</name>
</gene>
<keyword evidence="2" id="KW-0962">Peroxisome biogenesis</keyword>
<dbReference type="FunFam" id="3.40.50.300:FF:000109">
    <property type="entry name" value="Peroxisomal biogenesis factor 6"/>
    <property type="match status" value="1"/>
</dbReference>
<dbReference type="Pfam" id="PF23315">
    <property type="entry name" value="PEX6_4th"/>
    <property type="match status" value="1"/>
</dbReference>
<dbReference type="SUPFAM" id="SSF52540">
    <property type="entry name" value="P-loop containing nucleoside triphosphate hydrolases"/>
    <property type="match status" value="2"/>
</dbReference>
<dbReference type="FunFam" id="1.10.8.60:FF:000039">
    <property type="entry name" value="peroxisome biogenesis factor 6"/>
    <property type="match status" value="1"/>
</dbReference>
<comment type="subcellular location">
    <subcellularLocation>
        <location evidence="7">Peroxisome membrane</location>
        <topology evidence="7">Peripheral membrane protein</topology>
        <orientation evidence="7">Cytoplasmic side</orientation>
    </subcellularLocation>
</comment>
<feature type="region of interest" description="Disordered" evidence="12">
    <location>
        <begin position="1389"/>
        <end position="1508"/>
    </location>
</feature>
<evidence type="ECO:0000256" key="11">
    <source>
        <dbReference type="ARBA" id="ARBA00062700"/>
    </source>
</evidence>
<dbReference type="InterPro" id="IPR050168">
    <property type="entry name" value="AAA_ATPase_domain"/>
</dbReference>
<keyword evidence="6" id="KW-0472">Membrane</keyword>
<dbReference type="InterPro" id="IPR056995">
    <property type="entry name" value="PEX6_4th_dom"/>
</dbReference>
<dbReference type="InterPro" id="IPR047533">
    <property type="entry name" value="RecA-like_PEX6_r2"/>
</dbReference>
<dbReference type="InterPro" id="IPR003960">
    <property type="entry name" value="ATPase_AAA_CS"/>
</dbReference>
<feature type="compositionally biased region" description="Acidic residues" evidence="12">
    <location>
        <begin position="322"/>
        <end position="339"/>
    </location>
</feature>
<evidence type="ECO:0000256" key="7">
    <source>
        <dbReference type="ARBA" id="ARBA00034691"/>
    </source>
</evidence>
<feature type="compositionally biased region" description="Basic and acidic residues" evidence="12">
    <location>
        <begin position="1311"/>
        <end position="1324"/>
    </location>
</feature>
<evidence type="ECO:0000256" key="8">
    <source>
        <dbReference type="ARBA" id="ARBA00034811"/>
    </source>
</evidence>
<feature type="region of interest" description="Disordered" evidence="12">
    <location>
        <begin position="264"/>
        <end position="379"/>
    </location>
</feature>
<evidence type="ECO:0000256" key="2">
    <source>
        <dbReference type="ARBA" id="ARBA00022593"/>
    </source>
</evidence>
<dbReference type="InterPro" id="IPR003593">
    <property type="entry name" value="AAA+_ATPase"/>
</dbReference>
<comment type="catalytic activity">
    <reaction evidence="10">
        <text>ATP + H2O = ADP + phosphate + H(+)</text>
        <dbReference type="Rhea" id="RHEA:13065"/>
        <dbReference type="ChEBI" id="CHEBI:15377"/>
        <dbReference type="ChEBI" id="CHEBI:15378"/>
        <dbReference type="ChEBI" id="CHEBI:30616"/>
        <dbReference type="ChEBI" id="CHEBI:43474"/>
        <dbReference type="ChEBI" id="CHEBI:456216"/>
    </reaction>
    <physiologicalReaction direction="left-to-right" evidence="10">
        <dbReference type="Rhea" id="RHEA:13066"/>
    </physiologicalReaction>
</comment>
<feature type="region of interest" description="Disordered" evidence="12">
    <location>
        <begin position="1311"/>
        <end position="1377"/>
    </location>
</feature>
<evidence type="ECO:0000256" key="6">
    <source>
        <dbReference type="ARBA" id="ARBA00023136"/>
    </source>
</evidence>
<evidence type="ECO:0000313" key="15">
    <source>
        <dbReference type="Proteomes" id="UP000215453"/>
    </source>
</evidence>
<dbReference type="GO" id="GO:0016558">
    <property type="term" value="P:protein import into peroxisome matrix"/>
    <property type="evidence" value="ECO:0007669"/>
    <property type="project" value="TreeGrafter"/>
</dbReference>
<sequence length="1508" mass="161655">MAYEVPQQGTLKRKRRRREDKPAISARLYLDSSFKGEIGVLSEDLVKDLFPEIKFASEGFHAALTPWTPNPSAAESKWTILPFRAQGPNEKPLPTSTIRFPASAAGTQSFVRIVQLLSPTKTLRQNSAVEVKISDVVPLALDTVFVSVDVDAVQRLDEASKRYSGGAVANNQTQGARRPGKLRIVQNGQEDETSIEVDTRMKGLLREAVQNVQVVHVDDFLPIPLSHPLTHTTAPPAKILSCEPVSQGVITSTTNIVVVPTSDNKRSKTYSNKPMLSPRLDEDSGEEEDTGNEAFYSATEESYPAKPVVTSKSATDMSNTDDFNDSSAEESNLSDDSDDMISLAKPGLTEGPSGLTSALTSATPRPLGSRTTGIGTPGSVFSNLTSTTIRGGHSVRSKVFRVQGLYERIPNEMLHPKPPVDEDEEARVYVDATALARLGCFSGDWVRIEPAQSTVLPLMSAFEGLADDSEQVWRPAKVYTLPEGMSKRPPRYPVSYGRNRRDSISSLATNTNSSTAATMYLSPVLLANLKEPTNISMSAMPKKQKPSLKRPITPRPGSSGVLPPTASEVTLRKIVTPISTERSLNNTLYANLKQYFEERQRIVKPGDVIAIQIDESLGRSIYEGEVEQDGSSAGALLSYMGGSENTSRGTHALKNVAWFLIEDINVPQSDDFDAPDAETWGNAASIDPTKMTMRQSGDDRRRLPQASSSTWQYYLGVRRMQPKQVSASSPTGMPEAAPPYISPLQRRLRELISVSISPRAVHLGMPPLTVLITSTQRNIGKARTVEKACADLGIHYFSVNAHDIVSEGGSGVDVQAAGLLEARCERAMDCGTDFTAICITHLEVLNAERAAASLKGVLETCRVLIATTTDLDKVPDSVRGLFTHELEMSAPDEGEREGILRDVVTESGIPLALDVDLSSIAVKTAALVAGDLVDVVDRAIVAKAERLESLASTKSGSSKGAITVKDIQLSGGAGATSVIPADFDAAVDLARKNFADAIGAPKIPNVQWSDVGGLTNVKDAVIETIQLPLSRPELFAKGLKKRSGILFYGPPGTGKTLLAKAIATEFSLNFFSVKGPELLNMYIGESEANVRRVFQRARDARPCAVFFDELDSVAPKRGNQGDSGGVMDRIVSQLLAELDGMSDGDENGGGVFVIGATNRPDLLDQALLRPGRFDKMLYLGISDTHEKQATILQALTRKFTLDPTLSLSRVAQTLPFTFTGADLYALCSDAMLKAVTRSARSVDARVASINAARATQGQSKISVAYYFDHHSTPADTDVLVTEEDFIRAKGDLVPSVSVDELRHYETVRDTFEGKTGKKAEKKAIEGPQVREQNGTNAPIRLPTPSNGTGGTNGRLSEQNGSVSTHSSEQSQSSYSKRSKLVDAMKRLGKAANGIGPGSGGSSAGTNGSGAYTHQLPSAASHTSPPAQLADGSDGASGAANDEDEYIIRTDRMTLNDGMGGSGMVRPAGSRAGKGKGKMRQESNGDVGGGPVRGSLQKNGGAEEEDLYD</sequence>
<proteinExistence type="inferred from homology"/>
<dbReference type="Gene3D" id="1.10.8.60">
    <property type="match status" value="2"/>
</dbReference>
<dbReference type="Proteomes" id="UP000215453">
    <property type="component" value="Chromosome 1"/>
</dbReference>
<evidence type="ECO:0000256" key="5">
    <source>
        <dbReference type="ARBA" id="ARBA00022840"/>
    </source>
</evidence>
<keyword evidence="4" id="KW-0378">Hydrolase</keyword>
<dbReference type="Gene3D" id="3.40.50.300">
    <property type="entry name" value="P-loop containing nucleotide triphosphate hydrolases"/>
    <property type="match status" value="2"/>
</dbReference>
<evidence type="ECO:0000256" key="12">
    <source>
        <dbReference type="SAM" id="MobiDB-lite"/>
    </source>
</evidence>
<evidence type="ECO:0000256" key="4">
    <source>
        <dbReference type="ARBA" id="ARBA00022801"/>
    </source>
</evidence>
<dbReference type="PANTHER" id="PTHR23077">
    <property type="entry name" value="AAA-FAMILY ATPASE"/>
    <property type="match status" value="1"/>
</dbReference>
<evidence type="ECO:0000256" key="10">
    <source>
        <dbReference type="ARBA" id="ARBA00048778"/>
    </source>
</evidence>
<dbReference type="SMART" id="SM00382">
    <property type="entry name" value="AAA"/>
    <property type="match status" value="1"/>
</dbReference>
<dbReference type="GO" id="GO:0016887">
    <property type="term" value="F:ATP hydrolysis activity"/>
    <property type="evidence" value="ECO:0007669"/>
    <property type="project" value="InterPro"/>
</dbReference>
<accession>A0A1Y6L5N6</accession>
<dbReference type="GO" id="GO:0005524">
    <property type="term" value="F:ATP binding"/>
    <property type="evidence" value="ECO:0007669"/>
    <property type="project" value="UniProtKB-KW"/>
</dbReference>
<comment type="similarity">
    <text evidence="1">Belongs to the AAA ATPase family.</text>
</comment>
<dbReference type="CDD" id="cd19527">
    <property type="entry name" value="RecA-like_PEX6_r2"/>
    <property type="match status" value="1"/>
</dbReference>
<evidence type="ECO:0000256" key="3">
    <source>
        <dbReference type="ARBA" id="ARBA00022741"/>
    </source>
</evidence>
<dbReference type="GO" id="GO:0005778">
    <property type="term" value="C:peroxisomal membrane"/>
    <property type="evidence" value="ECO:0007669"/>
    <property type="project" value="UniProtKB-SubCell"/>
</dbReference>
<feature type="compositionally biased region" description="Polar residues" evidence="12">
    <location>
        <begin position="310"/>
        <end position="321"/>
    </location>
</feature>
<dbReference type="Pfam" id="PF23120">
    <property type="entry name" value="PEX6_N"/>
    <property type="match status" value="1"/>
</dbReference>
<dbReference type="Pfam" id="PF00004">
    <property type="entry name" value="AAA"/>
    <property type="match status" value="1"/>
</dbReference>
<dbReference type="InterPro" id="IPR027417">
    <property type="entry name" value="P-loop_NTPase"/>
</dbReference>
<keyword evidence="3" id="KW-0547">Nucleotide-binding</keyword>
<feature type="region of interest" description="Disordered" evidence="12">
    <location>
        <begin position="539"/>
        <end position="564"/>
    </location>
</feature>
<comment type="subunit">
    <text evidence="11">Interacts with PEX1; forming the PEX1-PEX6 AAA ATPase complex, which is composed of a heterohexamer formed by a trimer of PEX1-PEX6 dimers.</text>
</comment>
<dbReference type="PROSITE" id="PS00674">
    <property type="entry name" value="AAA"/>
    <property type="match status" value="1"/>
</dbReference>
<feature type="compositionally biased region" description="Polar residues" evidence="12">
    <location>
        <begin position="354"/>
        <end position="379"/>
    </location>
</feature>
<feature type="compositionally biased region" description="Polar residues" evidence="12">
    <location>
        <begin position="1414"/>
        <end position="1425"/>
    </location>
</feature>
<feature type="compositionally biased region" description="Low complexity" evidence="12">
    <location>
        <begin position="1361"/>
        <end position="1375"/>
    </location>
</feature>
<protein>
    <recommendedName>
        <fullName evidence="8">Peroxisomal ATPase PEX6</fullName>
    </recommendedName>
    <alternativeName>
        <fullName evidence="9">Peroxin-6</fullName>
    </alternativeName>
</protein>
<dbReference type="InterPro" id="IPR003959">
    <property type="entry name" value="ATPase_AAA_core"/>
</dbReference>
<feature type="domain" description="AAA+ ATPase" evidence="13">
    <location>
        <begin position="1041"/>
        <end position="1183"/>
    </location>
</feature>